<dbReference type="InterPro" id="IPR017853">
    <property type="entry name" value="GH"/>
</dbReference>
<organism evidence="8 9">
    <name type="scientific">Jiangella mangrovi</name>
    <dbReference type="NCBI Taxonomy" id="1524084"/>
    <lineage>
        <taxon>Bacteria</taxon>
        <taxon>Bacillati</taxon>
        <taxon>Actinomycetota</taxon>
        <taxon>Actinomycetes</taxon>
        <taxon>Jiangellales</taxon>
        <taxon>Jiangellaceae</taxon>
        <taxon>Jiangella</taxon>
    </lineage>
</organism>
<dbReference type="InterPro" id="IPR002772">
    <property type="entry name" value="Glyco_hydro_3_C"/>
</dbReference>
<dbReference type="SUPFAM" id="SSF51445">
    <property type="entry name" value="(Trans)glycosidases"/>
    <property type="match status" value="1"/>
</dbReference>
<evidence type="ECO:0000256" key="5">
    <source>
        <dbReference type="ARBA" id="ARBA00074219"/>
    </source>
</evidence>
<dbReference type="InterPro" id="IPR026891">
    <property type="entry name" value="Fn3-like"/>
</dbReference>
<dbReference type="RefSeq" id="WP_184824075.1">
    <property type="nucleotide sequence ID" value="NZ_JACHMM010000001.1"/>
</dbReference>
<dbReference type="SUPFAM" id="SSF52279">
    <property type="entry name" value="Beta-D-glucan exohydrolase, C-terminal domain"/>
    <property type="match status" value="1"/>
</dbReference>
<dbReference type="GO" id="GO:0008422">
    <property type="term" value="F:beta-glucosidase activity"/>
    <property type="evidence" value="ECO:0007669"/>
    <property type="project" value="UniProtKB-ARBA"/>
</dbReference>
<dbReference type="PRINTS" id="PR00133">
    <property type="entry name" value="GLHYDRLASE3"/>
</dbReference>
<dbReference type="AlphaFoldDB" id="A0A7W9GS28"/>
<protein>
    <recommendedName>
        <fullName evidence="5">Exo-alpha-(1-&gt;6)-L-arabinopyranosidase</fullName>
    </recommendedName>
</protein>
<comment type="caution">
    <text evidence="8">The sequence shown here is derived from an EMBL/GenBank/DDBJ whole genome shotgun (WGS) entry which is preliminary data.</text>
</comment>
<keyword evidence="2 6" id="KW-0378">Hydrolase</keyword>
<dbReference type="InterPro" id="IPR036881">
    <property type="entry name" value="Glyco_hydro_3_C_sf"/>
</dbReference>
<evidence type="ECO:0000256" key="1">
    <source>
        <dbReference type="ARBA" id="ARBA00005336"/>
    </source>
</evidence>
<dbReference type="Gene3D" id="3.40.50.1700">
    <property type="entry name" value="Glycoside hydrolase family 3 C-terminal domain"/>
    <property type="match status" value="1"/>
</dbReference>
<dbReference type="InterPro" id="IPR036962">
    <property type="entry name" value="Glyco_hydro_3_N_sf"/>
</dbReference>
<dbReference type="FunFam" id="2.60.40.10:FF:000495">
    <property type="entry name" value="Periplasmic beta-glucosidase"/>
    <property type="match status" value="1"/>
</dbReference>
<dbReference type="Proteomes" id="UP000542813">
    <property type="component" value="Unassembled WGS sequence"/>
</dbReference>
<evidence type="ECO:0000313" key="9">
    <source>
        <dbReference type="Proteomes" id="UP000542813"/>
    </source>
</evidence>
<dbReference type="Gene3D" id="2.60.40.10">
    <property type="entry name" value="Immunoglobulins"/>
    <property type="match status" value="1"/>
</dbReference>
<dbReference type="Gene3D" id="3.20.20.300">
    <property type="entry name" value="Glycoside hydrolase, family 3, N-terminal domain"/>
    <property type="match status" value="1"/>
</dbReference>
<keyword evidence="9" id="KW-1185">Reference proteome</keyword>
<accession>A0A7W9GS28</accession>
<comment type="similarity">
    <text evidence="1 6">Belongs to the glycosyl hydrolase 3 family.</text>
</comment>
<dbReference type="InterPro" id="IPR019800">
    <property type="entry name" value="Glyco_hydro_3_AS"/>
</dbReference>
<evidence type="ECO:0000256" key="6">
    <source>
        <dbReference type="RuleBase" id="RU361161"/>
    </source>
</evidence>
<dbReference type="InterPro" id="IPR013783">
    <property type="entry name" value="Ig-like_fold"/>
</dbReference>
<proteinExistence type="inferred from homology"/>
<dbReference type="SMART" id="SM01217">
    <property type="entry name" value="Fn3_like"/>
    <property type="match status" value="1"/>
</dbReference>
<evidence type="ECO:0000256" key="3">
    <source>
        <dbReference type="ARBA" id="ARBA00023277"/>
    </source>
</evidence>
<dbReference type="EMBL" id="JACHMM010000001">
    <property type="protein sequence ID" value="MBB5789003.1"/>
    <property type="molecule type" value="Genomic_DNA"/>
</dbReference>
<dbReference type="Pfam" id="PF01915">
    <property type="entry name" value="Glyco_hydro_3_C"/>
    <property type="match status" value="1"/>
</dbReference>
<dbReference type="InterPro" id="IPR001764">
    <property type="entry name" value="Glyco_hydro_3_N"/>
</dbReference>
<name>A0A7W9GS28_9ACTN</name>
<evidence type="ECO:0000256" key="4">
    <source>
        <dbReference type="ARBA" id="ARBA00058905"/>
    </source>
</evidence>
<dbReference type="Pfam" id="PF00933">
    <property type="entry name" value="Glyco_hydro_3"/>
    <property type="match status" value="1"/>
</dbReference>
<dbReference type="GO" id="GO:0005975">
    <property type="term" value="P:carbohydrate metabolic process"/>
    <property type="evidence" value="ECO:0007669"/>
    <property type="project" value="InterPro"/>
</dbReference>
<dbReference type="PROSITE" id="PS00775">
    <property type="entry name" value="GLYCOSYL_HYDROL_F3"/>
    <property type="match status" value="1"/>
</dbReference>
<gene>
    <name evidence="8" type="ORF">HD601_003578</name>
</gene>
<reference evidence="8 9" key="1">
    <citation type="submission" date="2020-08" db="EMBL/GenBank/DDBJ databases">
        <title>Sequencing the genomes of 1000 actinobacteria strains.</title>
        <authorList>
            <person name="Klenk H.-P."/>
        </authorList>
    </citation>
    <scope>NUCLEOTIDE SEQUENCE [LARGE SCALE GENOMIC DNA]</scope>
    <source>
        <strain evidence="8 9">DSM 102122</strain>
    </source>
</reference>
<dbReference type="PANTHER" id="PTHR42715">
    <property type="entry name" value="BETA-GLUCOSIDASE"/>
    <property type="match status" value="1"/>
</dbReference>
<keyword evidence="3" id="KW-0119">Carbohydrate metabolism</keyword>
<feature type="domain" description="Fibronectin type III-like" evidence="7">
    <location>
        <begin position="681"/>
        <end position="750"/>
    </location>
</feature>
<evidence type="ECO:0000256" key="2">
    <source>
        <dbReference type="ARBA" id="ARBA00022801"/>
    </source>
</evidence>
<dbReference type="InterPro" id="IPR050288">
    <property type="entry name" value="Cellulose_deg_GH3"/>
</dbReference>
<dbReference type="Pfam" id="PF14310">
    <property type="entry name" value="Fn3-like"/>
    <property type="match status" value="1"/>
</dbReference>
<evidence type="ECO:0000313" key="8">
    <source>
        <dbReference type="EMBL" id="MBB5789003.1"/>
    </source>
</evidence>
<comment type="function">
    <text evidence="4">Catalyzes the hydrolysis of a non-reducing terminal alpha-L-arabinopyranosidic linkage in ginsenoside Rb2 (alpha-L-arabinopyranosyl-(1-&gt;6)-alpha-D-glucopyranosyl) to release alpha-D-glucopyranosyl (Rd). It is not able to hydrolyze alpha-L-arabinofuranosyl-(1-&gt;6)-alpha-D-glucopyranosyl (Rc).</text>
</comment>
<dbReference type="PANTHER" id="PTHR42715:SF10">
    <property type="entry name" value="BETA-GLUCOSIDASE"/>
    <property type="match status" value="1"/>
</dbReference>
<keyword evidence="6 8" id="KW-0326">Glycosidase</keyword>
<sequence>MTAHAWAGPRTGPWHDTARPLAERVDALLAAMTPEEKAGQLGSFWQRPGGHGDAVDDTQVAPMEGEMAGPASFADALEFGLGHITRVYGTAPVTAADGIADLRARQAHVQRVSRFGIPAIAHEECLTGFTAYGATVYPTPLAWGAAFDPALVEEMAAAIGRDLRSVGIDQGLSPVLDVVRDYRWGRVEESIGEDPYLVATTATAYVRGLQASGLVATLKHFAGYSASRSARNHAPVSAGPRELAEVLLPPFELAVREGAAGSVMASYAAVDGVPPTASRELLTTLLREQWGFDGTVVSDYWAVPFLQAMHRIAADDDGAGRLALTAGVDVELPETVGFARLAAQVRDGVIPAAALDDAARRVLLQKARLGLLDPDWEPRTADPETIDLDSPANRSLAARLAEESVVLLANDGTLPLTPSARKVAVVGTTAVEPRTFLGCYSFPNHVLAQYGDGTDLGVAVPTLLDALRTEFGGADVMHATGAAITGDDRSGFAAAAELAAGADVAVVAVGDLAGLFGRGTSGEGCDAPDLALPGVQADLVAAVLDAGTPVVLVVVSGRPYALGDLAPRCAAVVQAFLPGEEGGAAIAGVLSGRVQPSGRLPVAVPRTPSSSLPTYRAARLDQRTDGVSNLDPAPLYPFGHGLAYTTVAYEALTLSAPSISADGSVDVTVTVRNTGDRPVDEVVQLYLTDHVAQTVRPVRELAGFHRVPLAVGETRRVRFTVHADRTSFIGLDLRRIVEPGTFTLAAGRSSEDLPVAAELEITGAGVRVLDGPRVMTTPGVIEAD</sequence>
<evidence type="ECO:0000259" key="7">
    <source>
        <dbReference type="SMART" id="SM01217"/>
    </source>
</evidence>